<dbReference type="Proteomes" id="UP001153404">
    <property type="component" value="Unassembled WGS sequence"/>
</dbReference>
<reference evidence="2" key="1">
    <citation type="submission" date="2022-10" db="EMBL/GenBank/DDBJ databases">
        <title>Comparative genomic analysis of Cohnella hashimotonis sp. nov., isolated from the International Space Station.</title>
        <authorList>
            <person name="Simpson A."/>
            <person name="Venkateswaran K."/>
        </authorList>
    </citation>
    <scope>NUCLEOTIDE SEQUENCE</scope>
    <source>
        <strain evidence="2">DSM 28161</strain>
    </source>
</reference>
<keyword evidence="2" id="KW-0560">Oxidoreductase</keyword>
<proteinExistence type="predicted"/>
<dbReference type="SUPFAM" id="SSF54909">
    <property type="entry name" value="Dimeric alpha+beta barrel"/>
    <property type="match status" value="1"/>
</dbReference>
<dbReference type="EMBL" id="JAPDIA010000008">
    <property type="protein sequence ID" value="MDG0812519.1"/>
    <property type="molecule type" value="Genomic_DNA"/>
</dbReference>
<keyword evidence="3" id="KW-1185">Reference proteome</keyword>
<dbReference type="AlphaFoldDB" id="A0A9X4QVD9"/>
<dbReference type="RefSeq" id="WP_277535877.1">
    <property type="nucleotide sequence ID" value="NZ_JAPDIA010000008.1"/>
</dbReference>
<feature type="domain" description="ABM" evidence="1">
    <location>
        <begin position="2"/>
        <end position="92"/>
    </location>
</feature>
<dbReference type="InterPro" id="IPR007138">
    <property type="entry name" value="ABM_dom"/>
</dbReference>
<evidence type="ECO:0000313" key="3">
    <source>
        <dbReference type="Proteomes" id="UP001153404"/>
    </source>
</evidence>
<gene>
    <name evidence="2" type="ORF">OMP40_26675</name>
</gene>
<dbReference type="PROSITE" id="PS51725">
    <property type="entry name" value="ABM"/>
    <property type="match status" value="1"/>
</dbReference>
<keyword evidence="2" id="KW-0503">Monooxygenase</keyword>
<sequence length="98" mass="11279">MILQSSTLSVKSGMASEFESSFRKAQKLLAGTRGYISHELHKCVEREGRYMLLVRWQSIGDHVVGFMGSPAQGEWQAALNEFYEREPESDHYIRIRLD</sequence>
<dbReference type="Pfam" id="PF03992">
    <property type="entry name" value="ABM"/>
    <property type="match status" value="1"/>
</dbReference>
<dbReference type="Gene3D" id="3.30.70.100">
    <property type="match status" value="1"/>
</dbReference>
<comment type="caution">
    <text evidence="2">The sequence shown here is derived from an EMBL/GenBank/DDBJ whole genome shotgun (WGS) entry which is preliminary data.</text>
</comment>
<protein>
    <submittedName>
        <fullName evidence="2">Antibiotic biosynthesis monooxygenase</fullName>
    </submittedName>
</protein>
<dbReference type="GO" id="GO:0004497">
    <property type="term" value="F:monooxygenase activity"/>
    <property type="evidence" value="ECO:0007669"/>
    <property type="project" value="UniProtKB-KW"/>
</dbReference>
<accession>A0A9X4QVD9</accession>
<evidence type="ECO:0000259" key="1">
    <source>
        <dbReference type="PROSITE" id="PS51725"/>
    </source>
</evidence>
<dbReference type="InterPro" id="IPR011008">
    <property type="entry name" value="Dimeric_a/b-barrel"/>
</dbReference>
<name>A0A9X4QVD9_9BACL</name>
<evidence type="ECO:0000313" key="2">
    <source>
        <dbReference type="EMBL" id="MDG0812519.1"/>
    </source>
</evidence>
<organism evidence="2 3">
    <name type="scientific">Cohnella rhizosphaerae</name>
    <dbReference type="NCBI Taxonomy" id="1457232"/>
    <lineage>
        <taxon>Bacteria</taxon>
        <taxon>Bacillati</taxon>
        <taxon>Bacillota</taxon>
        <taxon>Bacilli</taxon>
        <taxon>Bacillales</taxon>
        <taxon>Paenibacillaceae</taxon>
        <taxon>Cohnella</taxon>
    </lineage>
</organism>